<dbReference type="OrthoDB" id="6094481at2759"/>
<protein>
    <submittedName>
        <fullName evidence="1">Uncharacterized protein</fullName>
    </submittedName>
</protein>
<organism evidence="1 2">
    <name type="scientific">Mytilus galloprovincialis</name>
    <name type="common">Mediterranean mussel</name>
    <dbReference type="NCBI Taxonomy" id="29158"/>
    <lineage>
        <taxon>Eukaryota</taxon>
        <taxon>Metazoa</taxon>
        <taxon>Spiralia</taxon>
        <taxon>Lophotrochozoa</taxon>
        <taxon>Mollusca</taxon>
        <taxon>Bivalvia</taxon>
        <taxon>Autobranchia</taxon>
        <taxon>Pteriomorphia</taxon>
        <taxon>Mytilida</taxon>
        <taxon>Mytiloidea</taxon>
        <taxon>Mytilidae</taxon>
        <taxon>Mytilinae</taxon>
        <taxon>Mytilus</taxon>
    </lineage>
</organism>
<name>A0A8B6CF80_MYTGA</name>
<keyword evidence="2" id="KW-1185">Reference proteome</keyword>
<evidence type="ECO:0000313" key="2">
    <source>
        <dbReference type="Proteomes" id="UP000596742"/>
    </source>
</evidence>
<dbReference type="AlphaFoldDB" id="A0A8B6CF80"/>
<dbReference type="SUPFAM" id="SSF63829">
    <property type="entry name" value="Calcium-dependent phosphotriesterase"/>
    <property type="match status" value="1"/>
</dbReference>
<dbReference type="InterPro" id="IPR011042">
    <property type="entry name" value="6-blade_b-propeller_TolB-like"/>
</dbReference>
<dbReference type="Gene3D" id="2.120.10.30">
    <property type="entry name" value="TolB, C-terminal domain"/>
    <property type="match status" value="1"/>
</dbReference>
<dbReference type="EMBL" id="UYJE01001677">
    <property type="protein sequence ID" value="VDI04122.1"/>
    <property type="molecule type" value="Genomic_DNA"/>
</dbReference>
<evidence type="ECO:0000313" key="1">
    <source>
        <dbReference type="EMBL" id="VDI04122.1"/>
    </source>
</evidence>
<reference evidence="1" key="1">
    <citation type="submission" date="2018-11" db="EMBL/GenBank/DDBJ databases">
        <authorList>
            <person name="Alioto T."/>
            <person name="Alioto T."/>
        </authorList>
    </citation>
    <scope>NUCLEOTIDE SEQUENCE</scope>
</reference>
<comment type="caution">
    <text evidence="1">The sequence shown here is derived from an EMBL/GenBank/DDBJ whole genome shotgun (WGS) entry which is preliminary data.</text>
</comment>
<sequence>MRRIIDKTFNIVCIDALSFGCRRIVKVDNKSRITWIYEGNTDEIPFSPADLAITQSGNTITTEAKTHSLHIISEEGVLIKYFMMDDMNVLLPISLDIDLNGTLWIGCSTYNIPDNNAKFHKLEITGC</sequence>
<gene>
    <name evidence="1" type="ORF">MGAL_10B065403</name>
</gene>
<dbReference type="Proteomes" id="UP000596742">
    <property type="component" value="Unassembled WGS sequence"/>
</dbReference>
<accession>A0A8B6CF80</accession>
<proteinExistence type="predicted"/>